<reference evidence="3" key="2">
    <citation type="submission" date="2018-05" db="EMBL/GenBank/DDBJ databases">
        <title>OmerRS3 (Oryza meridionalis Reference Sequence Version 3).</title>
        <authorList>
            <person name="Zhang J."/>
            <person name="Kudrna D."/>
            <person name="Lee S."/>
            <person name="Talag J."/>
            <person name="Welchert J."/>
            <person name="Wing R.A."/>
        </authorList>
    </citation>
    <scope>NUCLEOTIDE SEQUENCE [LARGE SCALE GENOMIC DNA]</scope>
    <source>
        <strain evidence="3">cv. OR44</strain>
    </source>
</reference>
<comment type="similarity">
    <text evidence="1">Belongs to the PhzF family.</text>
</comment>
<evidence type="ECO:0000313" key="4">
    <source>
        <dbReference type="Proteomes" id="UP000008021"/>
    </source>
</evidence>
<evidence type="ECO:0000256" key="2">
    <source>
        <dbReference type="ARBA" id="ARBA00023235"/>
    </source>
</evidence>
<dbReference type="Pfam" id="PF02567">
    <property type="entry name" value="PhzC-PhzF"/>
    <property type="match status" value="1"/>
</dbReference>
<accession>A0A0E0CLN2</accession>
<dbReference type="EnsemblPlants" id="OMERI02G19450.1">
    <property type="protein sequence ID" value="OMERI02G19450.1"/>
    <property type="gene ID" value="OMERI02G19450"/>
</dbReference>
<dbReference type="AlphaFoldDB" id="A0A0E0CLN2"/>
<dbReference type="PANTHER" id="PTHR13774">
    <property type="entry name" value="PHENAZINE BIOSYNTHESIS PROTEIN"/>
    <property type="match status" value="1"/>
</dbReference>
<dbReference type="PANTHER" id="PTHR13774:SF17">
    <property type="entry name" value="PHENAZINE BIOSYNTHESIS-LIKE DOMAIN-CONTAINING PROTEIN"/>
    <property type="match status" value="1"/>
</dbReference>
<proteinExistence type="inferred from homology"/>
<evidence type="ECO:0000256" key="1">
    <source>
        <dbReference type="ARBA" id="ARBA00008270"/>
    </source>
</evidence>
<organism evidence="3">
    <name type="scientific">Oryza meridionalis</name>
    <dbReference type="NCBI Taxonomy" id="40149"/>
    <lineage>
        <taxon>Eukaryota</taxon>
        <taxon>Viridiplantae</taxon>
        <taxon>Streptophyta</taxon>
        <taxon>Embryophyta</taxon>
        <taxon>Tracheophyta</taxon>
        <taxon>Spermatophyta</taxon>
        <taxon>Magnoliopsida</taxon>
        <taxon>Liliopsida</taxon>
        <taxon>Poales</taxon>
        <taxon>Poaceae</taxon>
        <taxon>BOP clade</taxon>
        <taxon>Oryzoideae</taxon>
        <taxon>Oryzeae</taxon>
        <taxon>Oryzinae</taxon>
        <taxon>Oryza</taxon>
    </lineage>
</organism>
<dbReference type="SUPFAM" id="SSF54506">
    <property type="entry name" value="Diaminopimelate epimerase-like"/>
    <property type="match status" value="1"/>
</dbReference>
<dbReference type="GO" id="GO:0005737">
    <property type="term" value="C:cytoplasm"/>
    <property type="evidence" value="ECO:0007669"/>
    <property type="project" value="TreeGrafter"/>
</dbReference>
<dbReference type="HOGENOM" id="CLU_1909990_0_0_1"/>
<sequence>MCVATCSSQVDVLAAEPFKGNLTVVCLLEGADAATVDERWMLSFNLSEIAFFVRDPSSFIAAATLWFRLSTAITDVDLGGYATLASDHFLFTVILVKQQDVTMVEFMTRSGILTANRIAAPPQTNKVISGNDG</sequence>
<protein>
    <submittedName>
        <fullName evidence="3">Uncharacterized protein</fullName>
    </submittedName>
</protein>
<name>A0A0E0CLN2_9ORYZ</name>
<dbReference type="Gene3D" id="3.10.310.10">
    <property type="entry name" value="Diaminopimelate Epimerase, Chain A, domain 1"/>
    <property type="match status" value="1"/>
</dbReference>
<dbReference type="eggNOG" id="KOG3033">
    <property type="taxonomic scope" value="Eukaryota"/>
</dbReference>
<keyword evidence="2" id="KW-0413">Isomerase</keyword>
<evidence type="ECO:0000313" key="3">
    <source>
        <dbReference type="EnsemblPlants" id="OMERI02G19450.1"/>
    </source>
</evidence>
<keyword evidence="4" id="KW-1185">Reference proteome</keyword>
<dbReference type="STRING" id="40149.A0A0E0CLN2"/>
<dbReference type="Gramene" id="OMERI02G19450.1">
    <property type="protein sequence ID" value="OMERI02G19450.1"/>
    <property type="gene ID" value="OMERI02G19450"/>
</dbReference>
<dbReference type="GO" id="GO:0016853">
    <property type="term" value="F:isomerase activity"/>
    <property type="evidence" value="ECO:0007669"/>
    <property type="project" value="UniProtKB-KW"/>
</dbReference>
<reference evidence="3" key="1">
    <citation type="submission" date="2015-04" db="UniProtKB">
        <authorList>
            <consortium name="EnsemblPlants"/>
        </authorList>
    </citation>
    <scope>IDENTIFICATION</scope>
</reference>
<dbReference type="Proteomes" id="UP000008021">
    <property type="component" value="Chromosome 2"/>
</dbReference>
<dbReference type="InterPro" id="IPR003719">
    <property type="entry name" value="Phenazine_PhzF-like"/>
</dbReference>